<evidence type="ECO:0000256" key="1">
    <source>
        <dbReference type="SAM" id="MobiDB-lite"/>
    </source>
</evidence>
<keyword evidence="3" id="KW-1185">Reference proteome</keyword>
<dbReference type="AlphaFoldDB" id="A0A9D4YDA0"/>
<evidence type="ECO:0000313" key="2">
    <source>
        <dbReference type="EMBL" id="KAI5435400.1"/>
    </source>
</evidence>
<protein>
    <submittedName>
        <fullName evidence="2">Uncharacterized protein</fullName>
    </submittedName>
</protein>
<feature type="region of interest" description="Disordered" evidence="1">
    <location>
        <begin position="1"/>
        <end position="21"/>
    </location>
</feature>
<evidence type="ECO:0000313" key="3">
    <source>
        <dbReference type="Proteomes" id="UP001058974"/>
    </source>
</evidence>
<proteinExistence type="predicted"/>
<dbReference type="Gramene" id="Psat02G0200000-T1">
    <property type="protein sequence ID" value="KAI5435400.1"/>
    <property type="gene ID" value="KIW84_022000"/>
</dbReference>
<accession>A0A9D4YDA0</accession>
<sequence>MHDNLKKMDNDSNTTSHITDAVERHQTRAVIKTETAFGSLPFVMTWAASNQYAIERCSRHRSCNIANNVHQLTLPHIRTIRTIGYLHCQETLIYPELPIVYDRQLRGEIVNFFKAAVVIINCRHPQFFRYYGDLKHQNLLHRSNFPVLIALAIKLKFETKAKIANQFQAPTNIDPGVVDYLAKLHNLL</sequence>
<name>A0A9D4YDA0_PEA</name>
<comment type="caution">
    <text evidence="2">The sequence shown here is derived from an EMBL/GenBank/DDBJ whole genome shotgun (WGS) entry which is preliminary data.</text>
</comment>
<feature type="compositionally biased region" description="Basic and acidic residues" evidence="1">
    <location>
        <begin position="1"/>
        <end position="10"/>
    </location>
</feature>
<gene>
    <name evidence="2" type="ORF">KIW84_022000</name>
</gene>
<dbReference type="Proteomes" id="UP001058974">
    <property type="component" value="Chromosome 2"/>
</dbReference>
<reference evidence="2 3" key="1">
    <citation type="journal article" date="2022" name="Nat. Genet.">
        <title>Improved pea reference genome and pan-genome highlight genomic features and evolutionary characteristics.</title>
        <authorList>
            <person name="Yang T."/>
            <person name="Liu R."/>
            <person name="Luo Y."/>
            <person name="Hu S."/>
            <person name="Wang D."/>
            <person name="Wang C."/>
            <person name="Pandey M.K."/>
            <person name="Ge S."/>
            <person name="Xu Q."/>
            <person name="Li N."/>
            <person name="Li G."/>
            <person name="Huang Y."/>
            <person name="Saxena R.K."/>
            <person name="Ji Y."/>
            <person name="Li M."/>
            <person name="Yan X."/>
            <person name="He Y."/>
            <person name="Liu Y."/>
            <person name="Wang X."/>
            <person name="Xiang C."/>
            <person name="Varshney R.K."/>
            <person name="Ding H."/>
            <person name="Gao S."/>
            <person name="Zong X."/>
        </authorList>
    </citation>
    <scope>NUCLEOTIDE SEQUENCE [LARGE SCALE GENOMIC DNA]</scope>
    <source>
        <strain evidence="2 3">cv. Zhongwan 6</strain>
    </source>
</reference>
<organism evidence="2 3">
    <name type="scientific">Pisum sativum</name>
    <name type="common">Garden pea</name>
    <name type="synonym">Lathyrus oleraceus</name>
    <dbReference type="NCBI Taxonomy" id="3888"/>
    <lineage>
        <taxon>Eukaryota</taxon>
        <taxon>Viridiplantae</taxon>
        <taxon>Streptophyta</taxon>
        <taxon>Embryophyta</taxon>
        <taxon>Tracheophyta</taxon>
        <taxon>Spermatophyta</taxon>
        <taxon>Magnoliopsida</taxon>
        <taxon>eudicotyledons</taxon>
        <taxon>Gunneridae</taxon>
        <taxon>Pentapetalae</taxon>
        <taxon>rosids</taxon>
        <taxon>fabids</taxon>
        <taxon>Fabales</taxon>
        <taxon>Fabaceae</taxon>
        <taxon>Papilionoideae</taxon>
        <taxon>50 kb inversion clade</taxon>
        <taxon>NPAAA clade</taxon>
        <taxon>Hologalegina</taxon>
        <taxon>IRL clade</taxon>
        <taxon>Fabeae</taxon>
        <taxon>Lathyrus</taxon>
    </lineage>
</organism>
<dbReference type="EMBL" id="JAMSHJ010000002">
    <property type="protein sequence ID" value="KAI5435400.1"/>
    <property type="molecule type" value="Genomic_DNA"/>
</dbReference>